<keyword evidence="2" id="KW-0902">Two-component regulatory system</keyword>
<dbReference type="Gene3D" id="1.10.10.10">
    <property type="entry name" value="Winged helix-like DNA-binding domain superfamily/Winged helix DNA-binding domain"/>
    <property type="match status" value="1"/>
</dbReference>
<gene>
    <name evidence="11" type="ORF">KK060_09950</name>
</gene>
<evidence type="ECO:0000256" key="1">
    <source>
        <dbReference type="ARBA" id="ARBA00022553"/>
    </source>
</evidence>
<keyword evidence="3" id="KW-0805">Transcription regulation</keyword>
<keyword evidence="1 6" id="KW-0597">Phosphoprotein</keyword>
<dbReference type="InterPro" id="IPR039420">
    <property type="entry name" value="WalR-like"/>
</dbReference>
<dbReference type="SUPFAM" id="SSF52172">
    <property type="entry name" value="CheY-like"/>
    <property type="match status" value="1"/>
</dbReference>
<dbReference type="CDD" id="cd00383">
    <property type="entry name" value="trans_reg_C"/>
    <property type="match status" value="1"/>
</dbReference>
<evidence type="ECO:0000256" key="4">
    <source>
        <dbReference type="ARBA" id="ARBA00023125"/>
    </source>
</evidence>
<feature type="DNA-binding region" description="OmpR/PhoB-type" evidence="7">
    <location>
        <begin position="132"/>
        <end position="230"/>
    </location>
</feature>
<dbReference type="InterPro" id="IPR001789">
    <property type="entry name" value="Sig_transdc_resp-reg_receiver"/>
</dbReference>
<dbReference type="RefSeq" id="WP_254153565.1">
    <property type="nucleotide sequence ID" value="NZ_JAHESD010000017.1"/>
</dbReference>
<feature type="domain" description="Response regulatory" evidence="9">
    <location>
        <begin position="2"/>
        <end position="116"/>
    </location>
</feature>
<comment type="caution">
    <text evidence="11">The sequence shown here is derived from an EMBL/GenBank/DDBJ whole genome shotgun (WGS) entry which is preliminary data.</text>
</comment>
<dbReference type="Gene3D" id="6.10.250.690">
    <property type="match status" value="1"/>
</dbReference>
<organism evidence="11 12">
    <name type="scientific">Chryseosolibacter indicus</name>
    <dbReference type="NCBI Taxonomy" id="2782351"/>
    <lineage>
        <taxon>Bacteria</taxon>
        <taxon>Pseudomonadati</taxon>
        <taxon>Bacteroidota</taxon>
        <taxon>Cytophagia</taxon>
        <taxon>Cytophagales</taxon>
        <taxon>Chryseotaleaceae</taxon>
        <taxon>Chryseosolibacter</taxon>
    </lineage>
</organism>
<evidence type="ECO:0000313" key="11">
    <source>
        <dbReference type="EMBL" id="MBT1703602.1"/>
    </source>
</evidence>
<reference evidence="11 12" key="1">
    <citation type="submission" date="2021-05" db="EMBL/GenBank/DDBJ databases">
        <title>A Polyphasic approach of four new species of the genus Ohtaekwangia: Ohtaekwangia histidinii sp. nov., Ohtaekwangia cretensis sp. nov., Ohtaekwangia indiensis sp. nov., Ohtaekwangia reichenbachii sp. nov. from diverse environment.</title>
        <authorList>
            <person name="Octaviana S."/>
        </authorList>
    </citation>
    <scope>NUCLEOTIDE SEQUENCE [LARGE SCALE GENOMIC DNA]</scope>
    <source>
        <strain evidence="11 12">PWU20</strain>
    </source>
</reference>
<sequence length="232" mass="26335">MRILIVEDEAKVAEVLKRGLKEEGYEVENAYDGQQGLKLATSNEFDLVLLDINLPMLNGLELCKQLREKDEVTPVLMLTALGMSDDIVAGLDAGADDYLPKPFRFNELYARIKALTRRKKILESKKAEASAVDIFELADLHIDFDAREVKRDGKIIQLTAREYALLEYLARNMGKVRSRLEIANAVWGLDFETGTNFIDVYINYLRNKIDKPFSKKLIHTITGFGYVLKSSD</sequence>
<evidence type="ECO:0000256" key="7">
    <source>
        <dbReference type="PROSITE-ProRule" id="PRU01091"/>
    </source>
</evidence>
<evidence type="ECO:0000313" key="12">
    <source>
        <dbReference type="Proteomes" id="UP000772618"/>
    </source>
</evidence>
<dbReference type="InterPro" id="IPR036388">
    <property type="entry name" value="WH-like_DNA-bd_sf"/>
</dbReference>
<dbReference type="EMBL" id="JAHESD010000017">
    <property type="protein sequence ID" value="MBT1703602.1"/>
    <property type="molecule type" value="Genomic_DNA"/>
</dbReference>
<evidence type="ECO:0000256" key="3">
    <source>
        <dbReference type="ARBA" id="ARBA00023015"/>
    </source>
</evidence>
<evidence type="ECO:0000256" key="2">
    <source>
        <dbReference type="ARBA" id="ARBA00023012"/>
    </source>
</evidence>
<evidence type="ECO:0000259" key="10">
    <source>
        <dbReference type="PROSITE" id="PS51755"/>
    </source>
</evidence>
<dbReference type="PROSITE" id="PS51755">
    <property type="entry name" value="OMPR_PHOB"/>
    <property type="match status" value="1"/>
</dbReference>
<dbReference type="Pfam" id="PF00486">
    <property type="entry name" value="Trans_reg_C"/>
    <property type="match status" value="1"/>
</dbReference>
<dbReference type="SUPFAM" id="SSF46894">
    <property type="entry name" value="C-terminal effector domain of the bipartite response regulators"/>
    <property type="match status" value="1"/>
</dbReference>
<feature type="modified residue" description="4-aspartylphosphate" evidence="6">
    <location>
        <position position="51"/>
    </location>
</feature>
<dbReference type="InterPro" id="IPR011006">
    <property type="entry name" value="CheY-like_superfamily"/>
</dbReference>
<dbReference type="Pfam" id="PF00072">
    <property type="entry name" value="Response_reg"/>
    <property type="match status" value="1"/>
</dbReference>
<dbReference type="SMART" id="SM00862">
    <property type="entry name" value="Trans_reg_C"/>
    <property type="match status" value="1"/>
</dbReference>
<evidence type="ECO:0000256" key="8">
    <source>
        <dbReference type="SAM" id="Coils"/>
    </source>
</evidence>
<evidence type="ECO:0000256" key="5">
    <source>
        <dbReference type="ARBA" id="ARBA00023163"/>
    </source>
</evidence>
<keyword evidence="12" id="KW-1185">Reference proteome</keyword>
<keyword evidence="5" id="KW-0804">Transcription</keyword>
<dbReference type="Gene3D" id="3.40.50.2300">
    <property type="match status" value="1"/>
</dbReference>
<accession>A0ABS5VQ73</accession>
<dbReference type="InterPro" id="IPR001867">
    <property type="entry name" value="OmpR/PhoB-type_DNA-bd"/>
</dbReference>
<dbReference type="InterPro" id="IPR016032">
    <property type="entry name" value="Sig_transdc_resp-reg_C-effctor"/>
</dbReference>
<evidence type="ECO:0000259" key="9">
    <source>
        <dbReference type="PROSITE" id="PS50110"/>
    </source>
</evidence>
<dbReference type="PANTHER" id="PTHR48111:SF22">
    <property type="entry name" value="REGULATOR OF RPOS"/>
    <property type="match status" value="1"/>
</dbReference>
<evidence type="ECO:0000256" key="6">
    <source>
        <dbReference type="PROSITE-ProRule" id="PRU00169"/>
    </source>
</evidence>
<dbReference type="Proteomes" id="UP000772618">
    <property type="component" value="Unassembled WGS sequence"/>
</dbReference>
<dbReference type="PANTHER" id="PTHR48111">
    <property type="entry name" value="REGULATOR OF RPOS"/>
    <property type="match status" value="1"/>
</dbReference>
<keyword evidence="8" id="KW-0175">Coiled coil</keyword>
<name>A0ABS5VQ73_9BACT</name>
<dbReference type="SMART" id="SM00448">
    <property type="entry name" value="REC"/>
    <property type="match status" value="1"/>
</dbReference>
<feature type="coiled-coil region" evidence="8">
    <location>
        <begin position="105"/>
        <end position="132"/>
    </location>
</feature>
<feature type="domain" description="OmpR/PhoB-type" evidence="10">
    <location>
        <begin position="132"/>
        <end position="230"/>
    </location>
</feature>
<proteinExistence type="predicted"/>
<dbReference type="PROSITE" id="PS50110">
    <property type="entry name" value="RESPONSE_REGULATORY"/>
    <property type="match status" value="1"/>
</dbReference>
<keyword evidence="4 7" id="KW-0238">DNA-binding</keyword>
<protein>
    <submittedName>
        <fullName evidence="11">Response regulator transcription factor</fullName>
    </submittedName>
</protein>